<dbReference type="WBParaSite" id="jg14280">
    <property type="protein sequence ID" value="jg14280"/>
    <property type="gene ID" value="jg14280"/>
</dbReference>
<feature type="compositionally biased region" description="Basic residues" evidence="1">
    <location>
        <begin position="17"/>
        <end position="26"/>
    </location>
</feature>
<proteinExistence type="predicted"/>
<dbReference type="InterPro" id="IPR045107">
    <property type="entry name" value="SAC3/GANP/THP3"/>
</dbReference>
<feature type="compositionally biased region" description="Low complexity" evidence="1">
    <location>
        <begin position="41"/>
        <end position="51"/>
    </location>
</feature>
<evidence type="ECO:0000313" key="4">
    <source>
        <dbReference type="WBParaSite" id="jg14280"/>
    </source>
</evidence>
<evidence type="ECO:0000313" key="3">
    <source>
        <dbReference type="Proteomes" id="UP000887574"/>
    </source>
</evidence>
<organism evidence="3 4">
    <name type="scientific">Ditylenchus dipsaci</name>
    <dbReference type="NCBI Taxonomy" id="166011"/>
    <lineage>
        <taxon>Eukaryota</taxon>
        <taxon>Metazoa</taxon>
        <taxon>Ecdysozoa</taxon>
        <taxon>Nematoda</taxon>
        <taxon>Chromadorea</taxon>
        <taxon>Rhabditida</taxon>
        <taxon>Tylenchina</taxon>
        <taxon>Tylenchomorpha</taxon>
        <taxon>Sphaerularioidea</taxon>
        <taxon>Anguinidae</taxon>
        <taxon>Anguininae</taxon>
        <taxon>Ditylenchus</taxon>
    </lineage>
</organism>
<sequence length="333" mass="38508">MARLDKNVFADYNNSSKSKKQSKKQQKAALKGVSPAIPFTNNAMGNNNKNSNWSVVEAPDKKQIRARRFEQYNQEQEQKIARRCRLSAQQRFDYFNGGVQAVGDSNAGPDVVGTCMDIEKSFFRLTAAAEPSQVRPLRILMKALEVVKQKYKTNSDYRYTCDQLKSIRQDLMIQNIRNDFTVLVYESNARIALENKDREEFNQCQNQLKVLYSEVDYCSNRWEFTSYRLLYYIYMNEILDVSTLLDELQSDALKDQCMNFALSVWDAWSSQNYGEKTVLHVHTQSISSRDPLSIVADWFGMKERELVDWLTEKGISTEIGGNLDCRQHANTQL</sequence>
<dbReference type="Proteomes" id="UP000887574">
    <property type="component" value="Unplaced"/>
</dbReference>
<protein>
    <submittedName>
        <fullName evidence="4">SAC3/GANP/THP3 conserved domain-containing protein</fullName>
    </submittedName>
</protein>
<dbReference type="InterPro" id="IPR005062">
    <property type="entry name" value="SAC3/GANP/THP3_conserved"/>
</dbReference>
<accession>A0A915D142</accession>
<keyword evidence="3" id="KW-1185">Reference proteome</keyword>
<feature type="region of interest" description="Disordered" evidence="1">
    <location>
        <begin position="1"/>
        <end position="51"/>
    </location>
</feature>
<dbReference type="Gene3D" id="1.25.40.990">
    <property type="match status" value="1"/>
</dbReference>
<dbReference type="AlphaFoldDB" id="A0A915D142"/>
<dbReference type="GO" id="GO:0005634">
    <property type="term" value="C:nucleus"/>
    <property type="evidence" value="ECO:0007669"/>
    <property type="project" value="TreeGrafter"/>
</dbReference>
<name>A0A915D142_9BILA</name>
<evidence type="ECO:0000259" key="2">
    <source>
        <dbReference type="Pfam" id="PF03399"/>
    </source>
</evidence>
<dbReference type="PANTHER" id="PTHR12436">
    <property type="entry name" value="80 KDA MCM3-ASSOCIATED PROTEIN"/>
    <property type="match status" value="1"/>
</dbReference>
<reference evidence="4" key="1">
    <citation type="submission" date="2022-11" db="UniProtKB">
        <authorList>
            <consortium name="WormBaseParasite"/>
        </authorList>
    </citation>
    <scope>IDENTIFICATION</scope>
</reference>
<dbReference type="Pfam" id="PF03399">
    <property type="entry name" value="SAC3_GANP"/>
    <property type="match status" value="1"/>
</dbReference>
<feature type="domain" description="SAC3/GANP/THP3 conserved" evidence="2">
    <location>
        <begin position="127"/>
        <end position="274"/>
    </location>
</feature>
<evidence type="ECO:0000256" key="1">
    <source>
        <dbReference type="SAM" id="MobiDB-lite"/>
    </source>
</evidence>
<dbReference type="PANTHER" id="PTHR12436:SF4">
    <property type="entry name" value="LEUKOCYTE RECEPTOR CLUSTER MEMBER 8"/>
    <property type="match status" value="1"/>
</dbReference>